<feature type="compositionally biased region" description="Low complexity" evidence="1">
    <location>
        <begin position="1574"/>
        <end position="1597"/>
    </location>
</feature>
<keyword evidence="3" id="KW-1185">Reference proteome</keyword>
<dbReference type="OrthoDB" id="267786at2759"/>
<feature type="compositionally biased region" description="Polar residues" evidence="1">
    <location>
        <begin position="1400"/>
        <end position="1416"/>
    </location>
</feature>
<protein>
    <submittedName>
        <fullName evidence="2">Uncharacterized protein</fullName>
    </submittedName>
</protein>
<feature type="region of interest" description="Disordered" evidence="1">
    <location>
        <begin position="1191"/>
        <end position="1258"/>
    </location>
</feature>
<feature type="compositionally biased region" description="Polar residues" evidence="1">
    <location>
        <begin position="1523"/>
        <end position="1538"/>
    </location>
</feature>
<dbReference type="VEuPathDB" id="TriTrypDB:LmxM.03.0850"/>
<feature type="region of interest" description="Disordered" evidence="1">
    <location>
        <begin position="843"/>
        <end position="862"/>
    </location>
</feature>
<evidence type="ECO:0000256" key="1">
    <source>
        <dbReference type="SAM" id="MobiDB-lite"/>
    </source>
</evidence>
<feature type="compositionally biased region" description="Low complexity" evidence="1">
    <location>
        <begin position="1995"/>
        <end position="2012"/>
    </location>
</feature>
<feature type="compositionally biased region" description="Low complexity" evidence="1">
    <location>
        <begin position="614"/>
        <end position="629"/>
    </location>
</feature>
<dbReference type="PANTHER" id="PTHR33472">
    <property type="entry name" value="OS01G0106600 PROTEIN"/>
    <property type="match status" value="1"/>
</dbReference>
<gene>
    <name evidence="2" type="ORF">LMXM_03_0850</name>
</gene>
<dbReference type="OMA" id="RSCGHPQ"/>
<feature type="compositionally biased region" description="Low complexity" evidence="1">
    <location>
        <begin position="1339"/>
        <end position="1378"/>
    </location>
</feature>
<accession>E9AJW9</accession>
<name>E9AJW9_LEIMU</name>
<evidence type="ECO:0000313" key="3">
    <source>
        <dbReference type="Proteomes" id="UP000007259"/>
    </source>
</evidence>
<reference evidence="2 3" key="1">
    <citation type="journal article" date="2011" name="Genome Res.">
        <title>Chromosome and gene copy number variation allow major structural change between species and strains of Leishmania.</title>
        <authorList>
            <person name="Rogers M.B."/>
            <person name="Hilley J.D."/>
            <person name="Dickens N.J."/>
            <person name="Wilkes J."/>
            <person name="Bates P.A."/>
            <person name="Depledge D.P."/>
            <person name="Harris D."/>
            <person name="Her Y."/>
            <person name="Herzyk P."/>
            <person name="Imamura H."/>
            <person name="Otto T.D."/>
            <person name="Sanders M."/>
            <person name="Seeger K."/>
            <person name="Dujardin J.C."/>
            <person name="Berriman M."/>
            <person name="Smith D.F."/>
            <person name="Hertz-Fowler C."/>
            <person name="Mottram J.C."/>
        </authorList>
    </citation>
    <scope>NUCLEOTIDE SEQUENCE [LARGE SCALE GENOMIC DNA]</scope>
    <source>
        <strain evidence="2 3">MHOM/GT/2001/U1103</strain>
    </source>
</reference>
<dbReference type="Proteomes" id="UP000007259">
    <property type="component" value="Chromosome 3"/>
</dbReference>
<feature type="compositionally biased region" description="Polar residues" evidence="1">
    <location>
        <begin position="373"/>
        <end position="383"/>
    </location>
</feature>
<organism evidence="2 3">
    <name type="scientific">Leishmania mexicana (strain MHOM/GT/2001/U1103)</name>
    <dbReference type="NCBI Taxonomy" id="929439"/>
    <lineage>
        <taxon>Eukaryota</taxon>
        <taxon>Discoba</taxon>
        <taxon>Euglenozoa</taxon>
        <taxon>Kinetoplastea</taxon>
        <taxon>Metakinetoplastina</taxon>
        <taxon>Trypanosomatida</taxon>
        <taxon>Trypanosomatidae</taxon>
        <taxon>Leishmaniinae</taxon>
        <taxon>Leishmania</taxon>
    </lineage>
</organism>
<feature type="compositionally biased region" description="Polar residues" evidence="1">
    <location>
        <begin position="1494"/>
        <end position="1506"/>
    </location>
</feature>
<feature type="region of interest" description="Disordered" evidence="1">
    <location>
        <begin position="935"/>
        <end position="974"/>
    </location>
</feature>
<feature type="region of interest" description="Disordered" evidence="1">
    <location>
        <begin position="1317"/>
        <end position="1427"/>
    </location>
</feature>
<feature type="region of interest" description="Disordered" evidence="1">
    <location>
        <begin position="751"/>
        <end position="783"/>
    </location>
</feature>
<sequence>MDDSPQPPLPDAAHRIAELVAPHELQLYNTDVRSCGHPQRLYVKVPVSPNSSMATAWNHQDRVAPVPCTEGAEAATPRHHLASSRPQALSPPLALVSSSTAADATPPARDAAYRVPPPSLASPAVLVSSYAAESARASVGSEPLQLVATDGVRTPASSPSTSLTPAATAETSAMKCHHEDDDEICHPHQPQEQQQQLVMGTSTFIQTTLSALFSSRQRSVSGNTEERDIADVLPADDATHSVPMPAADASGDERNLLVQLTEDTTYRGASAHASPAEVHRPQEGVSSAVMPSWAGREATAVTKEGAMLPAQLFTTAVREEVSASSTRSVSHVRSSTERSDIHFSSATAATPPSVRAECWAETEPAVPDPWQFTGHSAHTTPHSQPAPIRGTYPSSAAPAAAASTAPCSTDREELVDAHLDDEAEVWLLGVPSQPSATAQEEQQAQLYALQPTGAEVSEVPPSPVGNGEDRPAIVPVDASRSPVTPSLPREPSVVQHRYDDVNDATATAVAERVQQQHARREDIAVAETHITARDGIDEVVEGSREDGVGHTATVLTASPAVVTADAHAPSSRTSFSSSSRLSFRVEKGAAERPVTDAAAAHFPVGILEDEVEKAPSALAAPEPPAARGGSADDDGDGLDVAMPRTDASEDVGTAAAADRGANVTRARNHQLAVAATGGEEVVVADVRETQHRTPIPCAAGGTVPATCVVARSSPSDRGLVPPPTQHTVPPALPAAMIDGAYGARAALRAHDAPPSAADTTSMWRWPPQPSPCDRSQCDHHHHLSGGEQQQWCSAASLFQRRPVARDLLADVDVMNDEEDNARGKAIAGQPRGPVRFEGRDDQLVPQHASSSAAAPPPSPPTADVVDRFVLAHRRRIADAPLHELMELEREGRRMVMLDMLQDREAVLQEKVFDFSMLALLPARPSAVAAAAATRRWTGTSTGTSSSVARDGAAAPQRAWVPPLPPSPLTPAASASMSRSAAASVLATVTAPPPTSREEVERLLRMRGLSGSLSLGIVSAALLADELLRREVVEGAEASARTLLLRLCRCGADALDPYSVVVQEALARQRLMAMERLEGQQARSLENSPAADTLELLRIGRELALCHMMEDNERREVIEKAEQLGRQRLRELHLRGLAARLRQCELLQSSMDVALRDAIDDVVFDETQAREELRVEAIREMTVLLESASGTVVRDAARQRHRQLQQQREDATPQRSQEQVRLSATDAKSGSSAAAGHEQATPAAASGSNAPAGEDVEDDSDWELVEEVNELSVGGDVAVFDAAEPPMKSATAAATEAAATANGFPALVADGTPDFFEWDPTSNSASSLSTRSNARKRHLSSSQQPPHPQQQHTSTSSPSPHLTNMTALTVTTTTTSSGQAAGGDSGDSAPQVKQKDVAINASGTTTSDGRRSPTTVLPTEEKQQLVQGREPVNPAEVSVLLHALRCAEAAVRDKHKASLQTEATVEKGSAAPAWPQGQENSAAVSAGNLDGGVAQSGSTLSRPPLSQEQYQVVSVDDVVDASHQPRTTMPSRHASTTRGPSFINRHTIPCSLTDSPRRGYAALMRKYTPQREPQSSPLLAAAAAASASSPSTSSSSSSRPYADGDVYAYDPQRTRHSRPARRAAFETDPDRRAPWKRSYEYIGDKEAVSSAEAALGVCKDSGTGAPASVSEPTPQTPAREVSPAQRRRALSAFEPSHVPSASTVPLVLEVITEMRSTRSSPATNVTVSPMSSGARPNQSPTRARSPQAYAAPTAAWTQYVQDQQLVRCVRNGGAATHVNLDQSSCSRRRWGHAEDHTVQHASAPQAPLLITRLPLECGPGVWMSSPRCAHGGVHVVATTTPPRTRPAPATLADAFSQAARTGDVVHLPTTVAELLRAPQHTHLPCPASAKPMKGSSCQPAEDRHARRQHPTPYNYVDVFYKYRDRSPHCSAPAVPSADASVQPPSTPSAAFISARCTAVREREMNHELRQLRQALSPSHARRATPSPPARAGRGGSSTRVASSRRGSSTSSGSALITTAAATWGEDEVLADASAEPEYSYFDDEDAFALRSAAAVSRAGRHRAVARRCQPQQQPCHGALRAPAWSPASPPAPPPRQERRQSVSDAASGHHGGDRDRVFPAGYRVPPAPSPCSNFSCTPPSLSYSLHQGLMAASLSSPASPSATVVPSVVASSWRNPPTPPAAASLWSPSRHGMLHSGRSRGGGNATRSNGDHILRQDRRTPSSAAAPVRVVNFA</sequence>
<feature type="compositionally biased region" description="Polar residues" evidence="1">
    <location>
        <begin position="1212"/>
        <end position="1231"/>
    </location>
</feature>
<proteinExistence type="predicted"/>
<feature type="region of interest" description="Disordered" evidence="1">
    <location>
        <begin position="1521"/>
        <end position="1553"/>
    </location>
</feature>
<feature type="compositionally biased region" description="Basic and acidic residues" evidence="1">
    <location>
        <begin position="2208"/>
        <end position="2219"/>
    </location>
</feature>
<feature type="region of interest" description="Disordered" evidence="1">
    <location>
        <begin position="1661"/>
        <end position="1686"/>
    </location>
</feature>
<feature type="region of interest" description="Disordered" evidence="1">
    <location>
        <begin position="614"/>
        <end position="639"/>
    </location>
</feature>
<dbReference type="PANTHER" id="PTHR33472:SF28">
    <property type="entry name" value="BROMO AND FHA DOMAIN-CONTAINING PROTEIN DDB_G0267958"/>
    <property type="match status" value="1"/>
</dbReference>
<feature type="compositionally biased region" description="Low complexity" evidence="1">
    <location>
        <begin position="1929"/>
        <end position="1942"/>
    </location>
</feature>
<feature type="region of interest" description="Disordered" evidence="1">
    <location>
        <begin position="1971"/>
        <end position="2012"/>
    </location>
</feature>
<dbReference type="EMBL" id="FR799556">
    <property type="protein sequence ID" value="CBZ23219.1"/>
    <property type="molecule type" value="Genomic_DNA"/>
</dbReference>
<evidence type="ECO:0000313" key="2">
    <source>
        <dbReference type="EMBL" id="CBZ23219.1"/>
    </source>
</evidence>
<feature type="region of interest" description="Disordered" evidence="1">
    <location>
        <begin position="1928"/>
        <end position="1947"/>
    </location>
</feature>
<feature type="compositionally biased region" description="Low complexity" evidence="1">
    <location>
        <begin position="393"/>
        <end position="406"/>
    </location>
</feature>
<feature type="region of interest" description="Disordered" evidence="1">
    <location>
        <begin position="2063"/>
        <end position="2119"/>
    </location>
</feature>
<dbReference type="GeneID" id="13452852"/>
<feature type="compositionally biased region" description="Low complexity" evidence="1">
    <location>
        <begin position="1320"/>
        <end position="1331"/>
    </location>
</feature>
<feature type="region of interest" description="Disordered" evidence="1">
    <location>
        <begin position="1716"/>
        <end position="1743"/>
    </location>
</feature>
<feature type="region of interest" description="Disordered" evidence="1">
    <location>
        <begin position="2169"/>
        <end position="2233"/>
    </location>
</feature>
<feature type="region of interest" description="Disordered" evidence="1">
    <location>
        <begin position="819"/>
        <end position="838"/>
    </location>
</feature>
<dbReference type="PhylomeDB" id="E9AJW9"/>
<dbReference type="KEGG" id="lmi:LMXM_03_0850"/>
<feature type="compositionally biased region" description="Low complexity" evidence="1">
    <location>
        <begin position="1239"/>
        <end position="1252"/>
    </location>
</feature>
<feature type="region of interest" description="Disordered" evidence="1">
    <location>
        <begin position="1459"/>
        <end position="1506"/>
    </location>
</feature>
<dbReference type="RefSeq" id="XP_003871754.1">
    <property type="nucleotide sequence ID" value="XM_003871705.1"/>
</dbReference>
<feature type="region of interest" description="Disordered" evidence="1">
    <location>
        <begin position="1567"/>
        <end position="1628"/>
    </location>
</feature>
<feature type="region of interest" description="Disordered" evidence="1">
    <location>
        <begin position="372"/>
        <end position="412"/>
    </location>
</feature>
<feature type="region of interest" description="Disordered" evidence="1">
    <location>
        <begin position="1882"/>
        <end position="1909"/>
    </location>
</feature>
<feature type="compositionally biased region" description="Low complexity" evidence="1">
    <location>
        <begin position="935"/>
        <end position="949"/>
    </location>
</feature>